<dbReference type="RefSeq" id="WP_229807032.1">
    <property type="nucleotide sequence ID" value="NZ_BOMP01000055.1"/>
</dbReference>
<evidence type="ECO:0000256" key="4">
    <source>
        <dbReference type="ARBA" id="ARBA00023002"/>
    </source>
</evidence>
<dbReference type="EMBL" id="JACHNC010000001">
    <property type="protein sequence ID" value="MBB4754023.1"/>
    <property type="molecule type" value="Genomic_DNA"/>
</dbReference>
<comment type="caution">
    <text evidence="6">The sequence shown here is derived from an EMBL/GenBank/DDBJ whole genome shotgun (WGS) entry which is preliminary data.</text>
</comment>
<evidence type="ECO:0000259" key="5">
    <source>
        <dbReference type="SMART" id="SM00829"/>
    </source>
</evidence>
<dbReference type="InterPro" id="IPR020843">
    <property type="entry name" value="ER"/>
</dbReference>
<dbReference type="PROSITE" id="PS00059">
    <property type="entry name" value="ADH_ZINC"/>
    <property type="match status" value="1"/>
</dbReference>
<dbReference type="SUPFAM" id="SSF50129">
    <property type="entry name" value="GroES-like"/>
    <property type="match status" value="1"/>
</dbReference>
<dbReference type="InterPro" id="IPR050129">
    <property type="entry name" value="Zn_alcohol_dh"/>
</dbReference>
<dbReference type="PANTHER" id="PTHR43401">
    <property type="entry name" value="L-THREONINE 3-DEHYDROGENASE"/>
    <property type="match status" value="1"/>
</dbReference>
<dbReference type="Gene3D" id="3.40.50.720">
    <property type="entry name" value="NAD(P)-binding Rossmann-like Domain"/>
    <property type="match status" value="1"/>
</dbReference>
<evidence type="ECO:0000256" key="1">
    <source>
        <dbReference type="ARBA" id="ARBA00001947"/>
    </source>
</evidence>
<keyword evidence="4" id="KW-0560">Oxidoreductase</keyword>
<name>A0A7W7ML05_9ACTN</name>
<dbReference type="InterPro" id="IPR011032">
    <property type="entry name" value="GroES-like_sf"/>
</dbReference>
<protein>
    <submittedName>
        <fullName evidence="6">Threonine dehydrogenase-like Zn-dependent dehydrogenase</fullName>
    </submittedName>
</protein>
<keyword evidence="2" id="KW-0479">Metal-binding</keyword>
<evidence type="ECO:0000313" key="7">
    <source>
        <dbReference type="Proteomes" id="UP000590511"/>
    </source>
</evidence>
<comment type="cofactor">
    <cofactor evidence="1">
        <name>Zn(2+)</name>
        <dbReference type="ChEBI" id="CHEBI:29105"/>
    </cofactor>
</comment>
<gene>
    <name evidence="6" type="ORF">BJ964_008184</name>
</gene>
<evidence type="ECO:0000256" key="3">
    <source>
        <dbReference type="ARBA" id="ARBA00022833"/>
    </source>
</evidence>
<sequence>MMRALVLTAPGKAEVREVPVPIAAPGQVIIDVERVGVCGTDVELFTGEMSYLHSGVSSYPLRPGHEWSGTVRSAGAGVGESWIGRRVTGDTMIGCGDCRRCLAGRHHVCPERHELGIRDGLPGALAEQMAFPAAYLHPLPDSVDATAGAMVEPAGNAQRCVDAADLTAGERLLILGTGTIGLLTAMLARAHGLEVHLLGQELGFARSLGFSQSWDAASLPTLSWDAVVDATNAPSMPGLAVSLVEPGRRVVYIGLSGTPSMIDTRDAVLKDVTTVGILGASAGLANAVAAFASGAIDPRPLVAATVGLEEAAAVLSGSRPVGAGPGPKIQINPQIAYG</sequence>
<feature type="domain" description="Enoyl reductase (ER)" evidence="5">
    <location>
        <begin position="8"/>
        <end position="331"/>
    </location>
</feature>
<reference evidence="6 7" key="1">
    <citation type="submission" date="2020-08" db="EMBL/GenBank/DDBJ databases">
        <title>Sequencing the genomes of 1000 actinobacteria strains.</title>
        <authorList>
            <person name="Klenk H.-P."/>
        </authorList>
    </citation>
    <scope>NUCLEOTIDE SEQUENCE [LARGE SCALE GENOMIC DNA]</scope>
    <source>
        <strain evidence="6 7">DSM 43150</strain>
    </source>
</reference>
<dbReference type="SMART" id="SM00829">
    <property type="entry name" value="PKS_ER"/>
    <property type="match status" value="1"/>
</dbReference>
<dbReference type="Pfam" id="PF08240">
    <property type="entry name" value="ADH_N"/>
    <property type="match status" value="1"/>
</dbReference>
<proteinExistence type="predicted"/>
<dbReference type="InterPro" id="IPR002328">
    <property type="entry name" value="ADH_Zn_CS"/>
</dbReference>
<dbReference type="AlphaFoldDB" id="A0A7W7ML05"/>
<dbReference type="Proteomes" id="UP000590511">
    <property type="component" value="Unassembled WGS sequence"/>
</dbReference>
<evidence type="ECO:0000313" key="6">
    <source>
        <dbReference type="EMBL" id="MBB4754023.1"/>
    </source>
</evidence>
<evidence type="ECO:0000256" key="2">
    <source>
        <dbReference type="ARBA" id="ARBA00022723"/>
    </source>
</evidence>
<dbReference type="GO" id="GO:0008270">
    <property type="term" value="F:zinc ion binding"/>
    <property type="evidence" value="ECO:0007669"/>
    <property type="project" value="InterPro"/>
</dbReference>
<keyword evidence="3" id="KW-0862">Zinc</keyword>
<dbReference type="GO" id="GO:0016491">
    <property type="term" value="F:oxidoreductase activity"/>
    <property type="evidence" value="ECO:0007669"/>
    <property type="project" value="UniProtKB-KW"/>
</dbReference>
<dbReference type="Gene3D" id="3.90.180.10">
    <property type="entry name" value="Medium-chain alcohol dehydrogenases, catalytic domain"/>
    <property type="match status" value="1"/>
</dbReference>
<organism evidence="6 7">
    <name type="scientific">Actinoplanes lobatus</name>
    <dbReference type="NCBI Taxonomy" id="113568"/>
    <lineage>
        <taxon>Bacteria</taxon>
        <taxon>Bacillati</taxon>
        <taxon>Actinomycetota</taxon>
        <taxon>Actinomycetes</taxon>
        <taxon>Micromonosporales</taxon>
        <taxon>Micromonosporaceae</taxon>
        <taxon>Actinoplanes</taxon>
    </lineage>
</organism>
<dbReference type="SUPFAM" id="SSF51735">
    <property type="entry name" value="NAD(P)-binding Rossmann-fold domains"/>
    <property type="match status" value="1"/>
</dbReference>
<dbReference type="InterPro" id="IPR013154">
    <property type="entry name" value="ADH-like_N"/>
</dbReference>
<accession>A0A7W7ML05</accession>
<dbReference type="PANTHER" id="PTHR43401:SF2">
    <property type="entry name" value="L-THREONINE 3-DEHYDROGENASE"/>
    <property type="match status" value="1"/>
</dbReference>
<dbReference type="InterPro" id="IPR036291">
    <property type="entry name" value="NAD(P)-bd_dom_sf"/>
</dbReference>